<reference evidence="1 2" key="1">
    <citation type="submission" date="2024-04" db="EMBL/GenBank/DDBJ databases">
        <title>Screening of coral probiotics and analysis of their probiotic properties.</title>
        <authorList>
            <person name="Wang S."/>
        </authorList>
    </citation>
    <scope>NUCLEOTIDE SEQUENCE [LARGE SCALE GENOMIC DNA]</scope>
    <source>
        <strain evidence="1 2">GXU-Z9</strain>
    </source>
</reference>
<evidence type="ECO:0000313" key="2">
    <source>
        <dbReference type="Proteomes" id="UP001472074"/>
    </source>
</evidence>
<organism evidence="1 2">
    <name type="scientific">Cytobacillus pseudoceanisediminis</name>
    <dbReference type="NCBI Taxonomy" id="3051614"/>
    <lineage>
        <taxon>Bacteria</taxon>
        <taxon>Bacillati</taxon>
        <taxon>Bacillota</taxon>
        <taxon>Bacilli</taxon>
        <taxon>Bacillales</taxon>
        <taxon>Bacillaceae</taxon>
        <taxon>Cytobacillus</taxon>
    </lineage>
</organism>
<evidence type="ECO:0000313" key="1">
    <source>
        <dbReference type="EMBL" id="WZP08306.1"/>
    </source>
</evidence>
<dbReference type="EMBL" id="CP151651">
    <property type="protein sequence ID" value="WZP08306.1"/>
    <property type="molecule type" value="Genomic_DNA"/>
</dbReference>
<sequence>MEYLDFINKGTIANDVFPEEQLVHYEIACLDHIIDVISFDEPMKLKGIVLQLTVRFFNNGGSLFLIRLTSGLVKKGIVLKREELLILTVRNFNNKRGIL</sequence>
<proteinExistence type="predicted"/>
<gene>
    <name evidence="1" type="ORF">AADC60_03985</name>
</gene>
<dbReference type="Proteomes" id="UP001472074">
    <property type="component" value="Chromosome"/>
</dbReference>
<dbReference type="RefSeq" id="WP_282142586.1">
    <property type="nucleotide sequence ID" value="NZ_CP151651.1"/>
</dbReference>
<protein>
    <submittedName>
        <fullName evidence="1">Uncharacterized protein</fullName>
    </submittedName>
</protein>
<keyword evidence="2" id="KW-1185">Reference proteome</keyword>
<name>A0ABZ2ZJI3_9BACI</name>
<accession>A0ABZ2ZJI3</accession>